<dbReference type="GO" id="GO:0016787">
    <property type="term" value="F:hydrolase activity"/>
    <property type="evidence" value="ECO:0007669"/>
    <property type="project" value="UniProtKB-KW"/>
</dbReference>
<evidence type="ECO:0000313" key="7">
    <source>
        <dbReference type="EMBL" id="KAA5801572.1"/>
    </source>
</evidence>
<comment type="similarity">
    <text evidence="6">Belongs to the vsr family.</text>
</comment>
<keyword evidence="3 6" id="KW-0227">DNA damage</keyword>
<dbReference type="InterPro" id="IPR011335">
    <property type="entry name" value="Restrct_endonuc-II-like"/>
</dbReference>
<dbReference type="NCBIfam" id="TIGR00632">
    <property type="entry name" value="vsr"/>
    <property type="match status" value="1"/>
</dbReference>
<keyword evidence="1 6" id="KW-0540">Nuclease</keyword>
<dbReference type="GO" id="GO:0004519">
    <property type="term" value="F:endonuclease activity"/>
    <property type="evidence" value="ECO:0007669"/>
    <property type="project" value="UniProtKB-KW"/>
</dbReference>
<reference evidence="7 8" key="1">
    <citation type="submission" date="2019-09" db="EMBL/GenBank/DDBJ databases">
        <authorList>
            <person name="Kevbrin V."/>
            <person name="Grouzdev D.S."/>
        </authorList>
    </citation>
    <scope>NUCLEOTIDE SEQUENCE [LARGE SCALE GENOMIC DNA]</scope>
    <source>
        <strain evidence="7 8">G-192</strain>
    </source>
</reference>
<keyword evidence="5 6" id="KW-0234">DNA repair</keyword>
<accession>A0A5M6ZA51</accession>
<evidence type="ECO:0000256" key="5">
    <source>
        <dbReference type="ARBA" id="ARBA00023204"/>
    </source>
</evidence>
<protein>
    <recommendedName>
        <fullName evidence="6">Very short patch repair endonuclease</fullName>
        <ecNumber evidence="6">3.1.-.-</ecNumber>
    </recommendedName>
</protein>
<dbReference type="EMBL" id="VWOJ01000004">
    <property type="protein sequence ID" value="KAA5801572.1"/>
    <property type="molecule type" value="Genomic_DNA"/>
</dbReference>
<proteinExistence type="inferred from homology"/>
<dbReference type="GO" id="GO:0006298">
    <property type="term" value="P:mismatch repair"/>
    <property type="evidence" value="ECO:0007669"/>
    <property type="project" value="UniProtKB-UniRule"/>
</dbReference>
<dbReference type="SUPFAM" id="SSF52980">
    <property type="entry name" value="Restriction endonuclease-like"/>
    <property type="match status" value="1"/>
</dbReference>
<dbReference type="Pfam" id="PF03852">
    <property type="entry name" value="Vsr"/>
    <property type="match status" value="1"/>
</dbReference>
<gene>
    <name evidence="7" type="primary">vsr</name>
    <name evidence="7" type="ORF">F1654_11785</name>
</gene>
<keyword evidence="2 6" id="KW-0255">Endonuclease</keyword>
<keyword evidence="4 6" id="KW-0378">Hydrolase</keyword>
<dbReference type="Gene3D" id="3.40.960.10">
    <property type="entry name" value="VSR Endonuclease"/>
    <property type="match status" value="1"/>
</dbReference>
<dbReference type="InterPro" id="IPR004603">
    <property type="entry name" value="DNA_mismatch_endonuc_vsr"/>
</dbReference>
<sequence>MVSGPGSDVFTPAQRSAVMAAVKGRDTRPEMIVRRLVHGLGYRFRLHRKDLPGRPDLVFAGRRKVIFVHGCFWHGHDCARGRREPKQNADYWRAKIARNVARDAASLAALEADGWQALVVWECALKDREALAARLQAFLGPPGGRSARRV</sequence>
<dbReference type="AlphaFoldDB" id="A0A5M6ZA51"/>
<dbReference type="CDD" id="cd00221">
    <property type="entry name" value="Vsr"/>
    <property type="match status" value="1"/>
</dbReference>
<evidence type="ECO:0000313" key="8">
    <source>
        <dbReference type="Proteomes" id="UP000325122"/>
    </source>
</evidence>
<keyword evidence="8" id="KW-1185">Reference proteome</keyword>
<dbReference type="RefSeq" id="WP_150023760.1">
    <property type="nucleotide sequence ID" value="NZ_VWOJ01000004.1"/>
</dbReference>
<evidence type="ECO:0000256" key="2">
    <source>
        <dbReference type="ARBA" id="ARBA00022759"/>
    </source>
</evidence>
<organism evidence="7 8">
    <name type="scientific">Alkalicaulis satelles</name>
    <dbReference type="NCBI Taxonomy" id="2609175"/>
    <lineage>
        <taxon>Bacteria</taxon>
        <taxon>Pseudomonadati</taxon>
        <taxon>Pseudomonadota</taxon>
        <taxon>Alphaproteobacteria</taxon>
        <taxon>Maricaulales</taxon>
        <taxon>Maricaulaceae</taxon>
        <taxon>Alkalicaulis</taxon>
    </lineage>
</organism>
<dbReference type="PIRSF" id="PIRSF018267">
    <property type="entry name" value="VSR_endonuc"/>
    <property type="match status" value="1"/>
</dbReference>
<dbReference type="EC" id="3.1.-.-" evidence="6"/>
<evidence type="ECO:0000256" key="3">
    <source>
        <dbReference type="ARBA" id="ARBA00022763"/>
    </source>
</evidence>
<name>A0A5M6ZA51_9PROT</name>
<evidence type="ECO:0000256" key="1">
    <source>
        <dbReference type="ARBA" id="ARBA00022722"/>
    </source>
</evidence>
<evidence type="ECO:0000256" key="6">
    <source>
        <dbReference type="PIRNR" id="PIRNR018267"/>
    </source>
</evidence>
<dbReference type="Proteomes" id="UP000325122">
    <property type="component" value="Unassembled WGS sequence"/>
</dbReference>
<evidence type="ECO:0000256" key="4">
    <source>
        <dbReference type="ARBA" id="ARBA00022801"/>
    </source>
</evidence>
<comment type="caution">
    <text evidence="7">The sequence shown here is derived from an EMBL/GenBank/DDBJ whole genome shotgun (WGS) entry which is preliminary data.</text>
</comment>
<comment type="function">
    <text evidence="6">May nick specific sequences that contain T:G mispairs resulting from m5C-deamination.</text>
</comment>